<proteinExistence type="predicted"/>
<dbReference type="AlphaFoldDB" id="A0AAV7QAV2"/>
<protein>
    <submittedName>
        <fullName evidence="2">Uncharacterized protein</fullName>
    </submittedName>
</protein>
<sequence length="172" mass="18329">MAGGQDSATLLREAFLAPEYSSSVQEKHGRVRVSLDDTHRPSSCTQCRPGTSLRDRPSLHSVQTGHLTVGLAELLAFSAWGSQSYSDDTDRPLALRTDRAPQCETGPAVSLSARGSQSCRERSVDTRSSTCVCLPDALPVAGAKSRRLFLVPELCTTGGGRGQRSLPGTELS</sequence>
<evidence type="ECO:0000313" key="3">
    <source>
        <dbReference type="Proteomes" id="UP001066276"/>
    </source>
</evidence>
<keyword evidence="3" id="KW-1185">Reference proteome</keyword>
<comment type="caution">
    <text evidence="2">The sequence shown here is derived from an EMBL/GenBank/DDBJ whole genome shotgun (WGS) entry which is preliminary data.</text>
</comment>
<dbReference type="EMBL" id="JANPWB010000010">
    <property type="protein sequence ID" value="KAJ1135245.1"/>
    <property type="molecule type" value="Genomic_DNA"/>
</dbReference>
<name>A0AAV7QAV2_PLEWA</name>
<feature type="region of interest" description="Disordered" evidence="1">
    <location>
        <begin position="36"/>
        <end position="57"/>
    </location>
</feature>
<organism evidence="2 3">
    <name type="scientific">Pleurodeles waltl</name>
    <name type="common">Iberian ribbed newt</name>
    <dbReference type="NCBI Taxonomy" id="8319"/>
    <lineage>
        <taxon>Eukaryota</taxon>
        <taxon>Metazoa</taxon>
        <taxon>Chordata</taxon>
        <taxon>Craniata</taxon>
        <taxon>Vertebrata</taxon>
        <taxon>Euteleostomi</taxon>
        <taxon>Amphibia</taxon>
        <taxon>Batrachia</taxon>
        <taxon>Caudata</taxon>
        <taxon>Salamandroidea</taxon>
        <taxon>Salamandridae</taxon>
        <taxon>Pleurodelinae</taxon>
        <taxon>Pleurodeles</taxon>
    </lineage>
</organism>
<accession>A0AAV7QAV2</accession>
<evidence type="ECO:0000313" key="2">
    <source>
        <dbReference type="EMBL" id="KAJ1135245.1"/>
    </source>
</evidence>
<gene>
    <name evidence="2" type="ORF">NDU88_001689</name>
</gene>
<reference evidence="2" key="1">
    <citation type="journal article" date="2022" name="bioRxiv">
        <title>Sequencing and chromosome-scale assembly of the giantPleurodeles waltlgenome.</title>
        <authorList>
            <person name="Brown T."/>
            <person name="Elewa A."/>
            <person name="Iarovenko S."/>
            <person name="Subramanian E."/>
            <person name="Araus A.J."/>
            <person name="Petzold A."/>
            <person name="Susuki M."/>
            <person name="Suzuki K.-i.T."/>
            <person name="Hayashi T."/>
            <person name="Toyoda A."/>
            <person name="Oliveira C."/>
            <person name="Osipova E."/>
            <person name="Leigh N.D."/>
            <person name="Simon A."/>
            <person name="Yun M.H."/>
        </authorList>
    </citation>
    <scope>NUCLEOTIDE SEQUENCE</scope>
    <source>
        <strain evidence="2">20211129_DDA</strain>
        <tissue evidence="2">Liver</tissue>
    </source>
</reference>
<evidence type="ECO:0000256" key="1">
    <source>
        <dbReference type="SAM" id="MobiDB-lite"/>
    </source>
</evidence>
<dbReference type="Proteomes" id="UP001066276">
    <property type="component" value="Chromosome 6"/>
</dbReference>